<dbReference type="RefSeq" id="WP_167227774.1">
    <property type="nucleotide sequence ID" value="NZ_JAAQPH010000016.1"/>
</dbReference>
<evidence type="ECO:0000313" key="3">
    <source>
        <dbReference type="Proteomes" id="UP000761264"/>
    </source>
</evidence>
<organism evidence="2 3">
    <name type="scientific">Pelagibius litoralis</name>
    <dbReference type="NCBI Taxonomy" id="374515"/>
    <lineage>
        <taxon>Bacteria</taxon>
        <taxon>Pseudomonadati</taxon>
        <taxon>Pseudomonadota</taxon>
        <taxon>Alphaproteobacteria</taxon>
        <taxon>Rhodospirillales</taxon>
        <taxon>Rhodovibrionaceae</taxon>
        <taxon>Pelagibius</taxon>
    </lineage>
</organism>
<dbReference type="Proteomes" id="UP000761264">
    <property type="component" value="Unassembled WGS sequence"/>
</dbReference>
<name>A0A967F0D6_9PROT</name>
<comment type="caution">
    <text evidence="2">The sequence shown here is derived from an EMBL/GenBank/DDBJ whole genome shotgun (WGS) entry which is preliminary data.</text>
</comment>
<dbReference type="InterPro" id="IPR018692">
    <property type="entry name" value="DUF2189"/>
</dbReference>
<gene>
    <name evidence="2" type="ORF">HBA54_19535</name>
</gene>
<protein>
    <submittedName>
        <fullName evidence="2">DUF2189 domain-containing protein</fullName>
    </submittedName>
</protein>
<feature type="transmembrane region" description="Helical" evidence="1">
    <location>
        <begin position="94"/>
        <end position="117"/>
    </location>
</feature>
<feature type="transmembrane region" description="Helical" evidence="1">
    <location>
        <begin position="69"/>
        <end position="88"/>
    </location>
</feature>
<dbReference type="Pfam" id="PF09955">
    <property type="entry name" value="DUF2189"/>
    <property type="match status" value="1"/>
</dbReference>
<keyword evidence="1" id="KW-0812">Transmembrane</keyword>
<dbReference type="AlphaFoldDB" id="A0A967F0D6"/>
<keyword evidence="3" id="KW-1185">Reference proteome</keyword>
<keyword evidence="1" id="KW-0472">Membrane</keyword>
<dbReference type="EMBL" id="JAAQPH010000016">
    <property type="protein sequence ID" value="NIA70796.1"/>
    <property type="molecule type" value="Genomic_DNA"/>
</dbReference>
<proteinExistence type="predicted"/>
<evidence type="ECO:0000313" key="2">
    <source>
        <dbReference type="EMBL" id="NIA70796.1"/>
    </source>
</evidence>
<feature type="transmembrane region" description="Helical" evidence="1">
    <location>
        <begin position="138"/>
        <end position="169"/>
    </location>
</feature>
<accession>A0A967F0D6</accession>
<keyword evidence="1" id="KW-1133">Transmembrane helix</keyword>
<feature type="transmembrane region" description="Helical" evidence="1">
    <location>
        <begin position="233"/>
        <end position="257"/>
    </location>
</feature>
<reference evidence="2" key="1">
    <citation type="submission" date="2020-03" db="EMBL/GenBank/DDBJ databases">
        <title>Genome of Pelagibius litoralis DSM 21314T.</title>
        <authorList>
            <person name="Wang G."/>
        </authorList>
    </citation>
    <scope>NUCLEOTIDE SEQUENCE</scope>
    <source>
        <strain evidence="2">DSM 21314</strain>
    </source>
</reference>
<feature type="transmembrane region" description="Helical" evidence="1">
    <location>
        <begin position="189"/>
        <end position="221"/>
    </location>
</feature>
<sequence>MHTIRNPIEWGMDALKDAAQAVEAAGSSLPADETAEQAGHPSVRKIGVADLREALAKGFSDFGAYRSDVIFLCIIYPAISLVLIHAALNYDMLALLFPLASGFALVGPVAAIGLYELSRRRERGLPASWLHAFGMVRAPSFGAIAILGLALLALFVLWLGAAQLIYLLTLGPQPPASPAAFLSDVLTTSAGWTMTLVGLGVGFLFAVVVLAISVVSFPLLLDRPVGLGIAIGTSVRAVAANPGIMALWGMIVAGALVLGSIPLFLGLVIVMPVLGHATWHLYRRVVR</sequence>
<evidence type="ECO:0000256" key="1">
    <source>
        <dbReference type="SAM" id="Phobius"/>
    </source>
</evidence>
<feature type="transmembrane region" description="Helical" evidence="1">
    <location>
        <begin position="263"/>
        <end position="282"/>
    </location>
</feature>